<dbReference type="Proteomes" id="UP000253508">
    <property type="component" value="Unassembled WGS sequence"/>
</dbReference>
<evidence type="ECO:0000256" key="7">
    <source>
        <dbReference type="ARBA" id="ARBA00023235"/>
    </source>
</evidence>
<dbReference type="EMBL" id="QORO01000002">
    <property type="protein sequence ID" value="RCK60155.1"/>
    <property type="molecule type" value="Genomic_DNA"/>
</dbReference>
<keyword evidence="3 8" id="KW-0812">Transmembrane</keyword>
<evidence type="ECO:0000256" key="8">
    <source>
        <dbReference type="SAM" id="Phobius"/>
    </source>
</evidence>
<comment type="subcellular location">
    <subcellularLocation>
        <location evidence="1">Membrane</location>
        <topology evidence="1">Multi-pass membrane protein</topology>
    </subcellularLocation>
</comment>
<feature type="transmembrane region" description="Helical" evidence="8">
    <location>
        <begin position="77"/>
        <end position="94"/>
    </location>
</feature>
<feature type="transmembrane region" description="Helical" evidence="8">
    <location>
        <begin position="31"/>
        <end position="57"/>
    </location>
</feature>
<protein>
    <submittedName>
        <fullName evidence="10">Lycopene cyclase domain-containing protein</fullName>
    </submittedName>
</protein>
<gene>
    <name evidence="10" type="ORF">DTO57_08505</name>
</gene>
<accession>A0A367Y2Q2</accession>
<comment type="caution">
    <text evidence="10">The sequence shown here is derived from an EMBL/GenBank/DDBJ whole genome shotgun (WGS) entry which is preliminary data.</text>
</comment>
<proteinExistence type="predicted"/>
<dbReference type="GO" id="GO:0016872">
    <property type="term" value="F:intramolecular lyase activity"/>
    <property type="evidence" value="ECO:0007669"/>
    <property type="project" value="InterPro"/>
</dbReference>
<comment type="pathway">
    <text evidence="2">Carotenoid biosynthesis.</text>
</comment>
<evidence type="ECO:0000259" key="9">
    <source>
        <dbReference type="Pfam" id="PF18916"/>
    </source>
</evidence>
<dbReference type="GO" id="GO:0045436">
    <property type="term" value="F:lycopene beta cyclase activity"/>
    <property type="evidence" value="ECO:0007669"/>
    <property type="project" value="UniProtKB-ARBA"/>
</dbReference>
<keyword evidence="4" id="KW-0125">Carotenoid biosynthesis</keyword>
<evidence type="ECO:0000256" key="1">
    <source>
        <dbReference type="ARBA" id="ARBA00004141"/>
    </source>
</evidence>
<evidence type="ECO:0000256" key="5">
    <source>
        <dbReference type="ARBA" id="ARBA00022989"/>
    </source>
</evidence>
<evidence type="ECO:0000256" key="4">
    <source>
        <dbReference type="ARBA" id="ARBA00022746"/>
    </source>
</evidence>
<organism evidence="10 11">
    <name type="scientific">Microbacterium sorbitolivorans</name>
    <dbReference type="NCBI Taxonomy" id="1867410"/>
    <lineage>
        <taxon>Bacteria</taxon>
        <taxon>Bacillati</taxon>
        <taxon>Actinomycetota</taxon>
        <taxon>Actinomycetes</taxon>
        <taxon>Micrococcales</taxon>
        <taxon>Microbacteriaceae</taxon>
        <taxon>Microbacterium</taxon>
    </lineage>
</organism>
<dbReference type="RefSeq" id="WP_114117767.1">
    <property type="nucleotide sequence ID" value="NZ_BMHU01000006.1"/>
</dbReference>
<name>A0A367Y2Q2_9MICO</name>
<dbReference type="GO" id="GO:0016117">
    <property type="term" value="P:carotenoid biosynthetic process"/>
    <property type="evidence" value="ECO:0007669"/>
    <property type="project" value="UniProtKB-KW"/>
</dbReference>
<evidence type="ECO:0000256" key="2">
    <source>
        <dbReference type="ARBA" id="ARBA00004829"/>
    </source>
</evidence>
<keyword evidence="7" id="KW-0413">Isomerase</keyword>
<keyword evidence="5 8" id="KW-1133">Transmembrane helix</keyword>
<sequence length="100" mass="10648">MTYLVLSSVFLAIAVALGVFAARRGERVPFLALVAGGLAILALTAVFDTVMIAAGLFTYADAHLLGPRIGLAPIEDFAYPLAAVILLPTLWFRWGGNDDR</sequence>
<dbReference type="InterPro" id="IPR017825">
    <property type="entry name" value="Lycopene_cyclase_dom"/>
</dbReference>
<keyword evidence="11" id="KW-1185">Reference proteome</keyword>
<reference evidence="10 11" key="1">
    <citation type="submission" date="2018-07" db="EMBL/GenBank/DDBJ databases">
        <title>Microbacterium endoborsara sp. nov., a novel actinobacterium isolated from Borszczowia aralocaspica.</title>
        <authorList>
            <person name="An D."/>
        </authorList>
    </citation>
    <scope>NUCLEOTIDE SEQUENCE [LARGE SCALE GENOMIC DNA]</scope>
    <source>
        <strain evidence="10 11">C1.15228</strain>
    </source>
</reference>
<evidence type="ECO:0000313" key="11">
    <source>
        <dbReference type="Proteomes" id="UP000253508"/>
    </source>
</evidence>
<keyword evidence="6 8" id="KW-0472">Membrane</keyword>
<feature type="domain" description="Lycopene cyclase" evidence="9">
    <location>
        <begin position="4"/>
        <end position="87"/>
    </location>
</feature>
<dbReference type="GO" id="GO:0016020">
    <property type="term" value="C:membrane"/>
    <property type="evidence" value="ECO:0007669"/>
    <property type="project" value="UniProtKB-SubCell"/>
</dbReference>
<dbReference type="Pfam" id="PF18916">
    <property type="entry name" value="Lycopene_cyc"/>
    <property type="match status" value="1"/>
</dbReference>
<dbReference type="OrthoDB" id="4411839at2"/>
<evidence type="ECO:0000313" key="10">
    <source>
        <dbReference type="EMBL" id="RCK60155.1"/>
    </source>
</evidence>
<evidence type="ECO:0000256" key="6">
    <source>
        <dbReference type="ARBA" id="ARBA00023136"/>
    </source>
</evidence>
<evidence type="ECO:0000256" key="3">
    <source>
        <dbReference type="ARBA" id="ARBA00022692"/>
    </source>
</evidence>
<dbReference type="NCBIfam" id="TIGR03462">
    <property type="entry name" value="CarR_dom_SF"/>
    <property type="match status" value="1"/>
</dbReference>
<dbReference type="AlphaFoldDB" id="A0A367Y2Q2"/>